<accession>A0A1Q2MHG8</accession>
<organism evidence="3 4">
    <name type="scientific">Limihaloglobus sulfuriphilus</name>
    <dbReference type="NCBI Taxonomy" id="1851148"/>
    <lineage>
        <taxon>Bacteria</taxon>
        <taxon>Pseudomonadati</taxon>
        <taxon>Planctomycetota</taxon>
        <taxon>Phycisphaerae</taxon>
        <taxon>Sedimentisphaerales</taxon>
        <taxon>Sedimentisphaeraceae</taxon>
        <taxon>Limihaloglobus</taxon>
    </lineage>
</organism>
<dbReference type="Pfam" id="PF00884">
    <property type="entry name" value="Sulfatase"/>
    <property type="match status" value="1"/>
</dbReference>
<protein>
    <submittedName>
        <fullName evidence="3">Choline-sulfatase</fullName>
        <ecNumber evidence="3">3.1.6.6</ecNumber>
    </submittedName>
</protein>
<dbReference type="EC" id="3.1.6.6" evidence="3"/>
<dbReference type="PANTHER" id="PTHR42693">
    <property type="entry name" value="ARYLSULFATASE FAMILY MEMBER"/>
    <property type="match status" value="1"/>
</dbReference>
<gene>
    <name evidence="3" type="primary">betC_10</name>
    <name evidence="3" type="ORF">SMSP2_02357</name>
</gene>
<dbReference type="GO" id="GO:0004065">
    <property type="term" value="F:arylsulfatase activity"/>
    <property type="evidence" value="ECO:0007669"/>
    <property type="project" value="TreeGrafter"/>
</dbReference>
<proteinExistence type="inferred from homology"/>
<dbReference type="AlphaFoldDB" id="A0A1Q2MHG8"/>
<keyword evidence="3" id="KW-0378">Hydrolase</keyword>
<name>A0A1Q2MHG8_9BACT</name>
<dbReference type="OrthoDB" id="9762941at2"/>
<evidence type="ECO:0000313" key="3">
    <source>
        <dbReference type="EMBL" id="AQQ71978.1"/>
    </source>
</evidence>
<dbReference type="EMBL" id="CP019646">
    <property type="protein sequence ID" value="AQQ71978.1"/>
    <property type="molecule type" value="Genomic_DNA"/>
</dbReference>
<dbReference type="KEGG" id="pbas:SMSP2_02357"/>
<feature type="domain" description="Sulfatase N-terminal" evidence="2">
    <location>
        <begin position="1"/>
        <end position="258"/>
    </location>
</feature>
<comment type="similarity">
    <text evidence="1">Belongs to the sulfatase family.</text>
</comment>
<reference evidence="4" key="1">
    <citation type="submission" date="2017-02" db="EMBL/GenBank/DDBJ databases">
        <title>Comparative genomics and description of representatives of a novel lineage of planctomycetes thriving in anoxic sediments.</title>
        <authorList>
            <person name="Spring S."/>
            <person name="Bunk B."/>
            <person name="Sproer C."/>
        </authorList>
    </citation>
    <scope>NUCLEOTIDE SEQUENCE [LARGE SCALE GENOMIC DNA]</scope>
    <source>
        <strain evidence="4">SM-Chi-D1</strain>
    </source>
</reference>
<dbReference type="GO" id="GO:0047753">
    <property type="term" value="F:choline-sulfatase activity"/>
    <property type="evidence" value="ECO:0007669"/>
    <property type="project" value="UniProtKB-EC"/>
</dbReference>
<dbReference type="SUPFAM" id="SSF53649">
    <property type="entry name" value="Alkaline phosphatase-like"/>
    <property type="match status" value="1"/>
</dbReference>
<dbReference type="InterPro" id="IPR050738">
    <property type="entry name" value="Sulfatase"/>
</dbReference>
<sequence length="403" mass="46232">MKKNGYKTGIAGKWMQGVSDKVQMMDGSLDARDPDVAKRVKENYKHLQESVKSTGFDYAESLYYVNPGQWWSDAPLYTPKELRHHNQEWITKGAIDFIEQSKDEPFFLYMPTTMVHDPMAHDSIKADPQVTQAGYLDEAPDVQPPRHTIFERLKGRGIDFDNIKPEQEMQAHFLSGTLWLDDGIGAVLDKLDELALADNTVVIYASDNGRKAKFSTYDSAAKMPCLIRWPGKIKPDSVCNELASNIDFAPTIYDICGITPPSNAVIDGKSLLPALTGGRYKRDHIFMEITVERAVVTDDRFKYIAVRYPPQIREKVDKGELYNHWCQPMEFGVWGHSYNAELYYPSYFDADQLYDLSKDPHEQNNLADNPDYSEKLTQMKKIMRMYSRNLPHPFAEFKKKNQS</sequence>
<dbReference type="InterPro" id="IPR000917">
    <property type="entry name" value="Sulfatase_N"/>
</dbReference>
<evidence type="ECO:0000256" key="1">
    <source>
        <dbReference type="ARBA" id="ARBA00008779"/>
    </source>
</evidence>
<dbReference type="Gene3D" id="3.40.720.10">
    <property type="entry name" value="Alkaline Phosphatase, subunit A"/>
    <property type="match status" value="2"/>
</dbReference>
<keyword evidence="4" id="KW-1185">Reference proteome</keyword>
<dbReference type="STRING" id="1851148.SMSP2_02357"/>
<evidence type="ECO:0000259" key="2">
    <source>
        <dbReference type="Pfam" id="PF00884"/>
    </source>
</evidence>
<dbReference type="PANTHER" id="PTHR42693:SF33">
    <property type="entry name" value="ARYLSULFATASE"/>
    <property type="match status" value="1"/>
</dbReference>
<dbReference type="InterPro" id="IPR017850">
    <property type="entry name" value="Alkaline_phosphatase_core_sf"/>
</dbReference>
<dbReference type="Proteomes" id="UP000188181">
    <property type="component" value="Chromosome"/>
</dbReference>
<evidence type="ECO:0000313" key="4">
    <source>
        <dbReference type="Proteomes" id="UP000188181"/>
    </source>
</evidence>
<dbReference type="RefSeq" id="WP_146684217.1">
    <property type="nucleotide sequence ID" value="NZ_CP019646.1"/>
</dbReference>